<dbReference type="Proteomes" id="UP000515838">
    <property type="component" value="Chromosome"/>
</dbReference>
<feature type="transmembrane region" description="Helical" evidence="1">
    <location>
        <begin position="12"/>
        <end position="39"/>
    </location>
</feature>
<organism evidence="2 3">
    <name type="scientific">Pseudoxanthomonas mexicana</name>
    <dbReference type="NCBI Taxonomy" id="128785"/>
    <lineage>
        <taxon>Bacteria</taxon>
        <taxon>Pseudomonadati</taxon>
        <taxon>Pseudomonadota</taxon>
        <taxon>Gammaproteobacteria</taxon>
        <taxon>Lysobacterales</taxon>
        <taxon>Lysobacteraceae</taxon>
        <taxon>Pseudoxanthomonas</taxon>
    </lineage>
</organism>
<feature type="transmembrane region" description="Helical" evidence="1">
    <location>
        <begin position="107"/>
        <end position="131"/>
    </location>
</feature>
<proteinExistence type="predicted"/>
<evidence type="ECO:0000313" key="2">
    <source>
        <dbReference type="EMBL" id="QNN77768.1"/>
    </source>
</evidence>
<keyword evidence="1" id="KW-1133">Transmembrane helix</keyword>
<evidence type="ECO:0000256" key="1">
    <source>
        <dbReference type="SAM" id="Phobius"/>
    </source>
</evidence>
<dbReference type="Pfam" id="PF11188">
    <property type="entry name" value="DUF2975"/>
    <property type="match status" value="1"/>
</dbReference>
<dbReference type="AlphaFoldDB" id="A0A7G9TCE3"/>
<reference evidence="2 3" key="1">
    <citation type="submission" date="2020-08" db="EMBL/GenBank/DDBJ databases">
        <title>Streptomycin Non-resistant strain, P. mexicana.</title>
        <authorList>
            <person name="Ganesh-Kumar S."/>
            <person name="Zhe T."/>
            <person name="Yu Z."/>
            <person name="Min Y."/>
        </authorList>
    </citation>
    <scope>NUCLEOTIDE SEQUENCE [LARGE SCALE GENOMIC DNA]</scope>
    <source>
        <strain evidence="2 3">GTZY2</strain>
    </source>
</reference>
<keyword evidence="1" id="KW-0472">Membrane</keyword>
<keyword evidence="1" id="KW-0812">Transmembrane</keyword>
<dbReference type="EMBL" id="CP060731">
    <property type="protein sequence ID" value="QNN77768.1"/>
    <property type="molecule type" value="Genomic_DNA"/>
</dbReference>
<dbReference type="InterPro" id="IPR021354">
    <property type="entry name" value="DUF2975"/>
</dbReference>
<accession>A0A7G9TCE3</accession>
<protein>
    <submittedName>
        <fullName evidence="2">DUF2975 domain-containing protein</fullName>
    </submittedName>
</protein>
<dbReference type="RefSeq" id="WP_187573288.1">
    <property type="nucleotide sequence ID" value="NZ_CP060731.1"/>
</dbReference>
<dbReference type="GeneID" id="81472900"/>
<evidence type="ECO:0000313" key="3">
    <source>
        <dbReference type="Proteomes" id="UP000515838"/>
    </source>
</evidence>
<feature type="transmembrane region" description="Helical" evidence="1">
    <location>
        <begin position="59"/>
        <end position="81"/>
    </location>
</feature>
<gene>
    <name evidence="2" type="ORF">IAE60_18060</name>
</gene>
<feature type="transmembrane region" description="Helical" evidence="1">
    <location>
        <begin position="143"/>
        <end position="160"/>
    </location>
</feature>
<sequence>MSRMPARALAAARPLILGLTVINLGYAAIIISLLCASFFVEGWPWKPLGFDLATMSPQAPLGLRAIMVIGIVCAAIVHTILRRLLAIVDTVRGGDAFVASNAQRLNAIAWSVLTIELMRLAVLAISGAVALPGKMTGLSPTPWLAVLLLFVLSGVFAHGARMRTDLEGTV</sequence>
<name>A0A7G9TCE3_PSEMX</name>